<organism evidence="9 10">
    <name type="scientific">Rhizobium tumorigenes</name>
    <dbReference type="NCBI Taxonomy" id="2041385"/>
    <lineage>
        <taxon>Bacteria</taxon>
        <taxon>Pseudomonadati</taxon>
        <taxon>Pseudomonadota</taxon>
        <taxon>Alphaproteobacteria</taxon>
        <taxon>Hyphomicrobiales</taxon>
        <taxon>Rhizobiaceae</taxon>
        <taxon>Rhizobium/Agrobacterium group</taxon>
        <taxon>Rhizobium</taxon>
    </lineage>
</organism>
<evidence type="ECO:0000256" key="1">
    <source>
        <dbReference type="ARBA" id="ARBA00009437"/>
    </source>
</evidence>
<gene>
    <name evidence="9" type="ORF">PR017_18710</name>
</gene>
<dbReference type="KEGG" id="rtu:PR017_18710"/>
<keyword evidence="10" id="KW-1185">Reference proteome</keyword>
<dbReference type="InterPro" id="IPR000847">
    <property type="entry name" value="LysR_HTH_N"/>
</dbReference>
<evidence type="ECO:0000256" key="2">
    <source>
        <dbReference type="ARBA" id="ARBA00023015"/>
    </source>
</evidence>
<keyword evidence="3" id="KW-0238">DNA-binding</keyword>
<comment type="function">
    <text evidence="5">Transcriptional regulator of the ttuABCDE tartrate utilization operon.</text>
</comment>
<evidence type="ECO:0000313" key="9">
    <source>
        <dbReference type="EMBL" id="WFR97926.1"/>
    </source>
</evidence>
<dbReference type="InterPro" id="IPR036388">
    <property type="entry name" value="WH-like_DNA-bd_sf"/>
</dbReference>
<evidence type="ECO:0000256" key="3">
    <source>
        <dbReference type="ARBA" id="ARBA00023125"/>
    </source>
</evidence>
<dbReference type="Proteomes" id="UP000249499">
    <property type="component" value="Plasmid pRt1078"/>
</dbReference>
<proteinExistence type="inferred from homology"/>
<protein>
    <recommendedName>
        <fullName evidence="6">HTH-type transcriptional regulator TtuA</fullName>
    </recommendedName>
    <alternativeName>
        <fullName evidence="7">Tartrate utilization transcriptional regulator</fullName>
    </alternativeName>
</protein>
<dbReference type="GO" id="GO:0003700">
    <property type="term" value="F:DNA-binding transcription factor activity"/>
    <property type="evidence" value="ECO:0007669"/>
    <property type="project" value="InterPro"/>
</dbReference>
<dbReference type="PANTHER" id="PTHR30579:SF7">
    <property type="entry name" value="HTH-TYPE TRANSCRIPTIONAL REGULATOR LRHA-RELATED"/>
    <property type="match status" value="1"/>
</dbReference>
<geneLocation type="plasmid" evidence="9 10">
    <name>pRt1078</name>
</geneLocation>
<dbReference type="InterPro" id="IPR005119">
    <property type="entry name" value="LysR_subst-bd"/>
</dbReference>
<evidence type="ECO:0000256" key="5">
    <source>
        <dbReference type="ARBA" id="ARBA00054626"/>
    </source>
</evidence>
<dbReference type="Gene3D" id="3.40.190.10">
    <property type="entry name" value="Periplasmic binding protein-like II"/>
    <property type="match status" value="2"/>
</dbReference>
<accession>A0AAF1KM89</accession>
<evidence type="ECO:0000256" key="6">
    <source>
        <dbReference type="ARBA" id="ARBA00067332"/>
    </source>
</evidence>
<feature type="domain" description="HTH lysR-type" evidence="8">
    <location>
        <begin position="7"/>
        <end position="64"/>
    </location>
</feature>
<dbReference type="SUPFAM" id="SSF53850">
    <property type="entry name" value="Periplasmic binding protein-like II"/>
    <property type="match status" value="1"/>
</dbReference>
<dbReference type="InterPro" id="IPR036390">
    <property type="entry name" value="WH_DNA-bd_sf"/>
</dbReference>
<keyword evidence="4" id="KW-0804">Transcription</keyword>
<sequence length="298" mass="32151">MSGMRNLDTSLLRTFVAVAECKSMTASAKALHLTQGAVSQKIARLEALSRNQLVTREHRGLSLTPAGERLLAKARQMLAVNDEIWSEMSGNAVDGVVRLGLPVDLVGTVFVPVLRGFLEAFPKVDLQLSCGSSEELRRGMEEGRLDLMVVEEPVASATGECLMIDRLVWVGMVGGTAHRKSPLPISLVADTCCFRPAILAALEKEGRKARAVFDNGGLEATLASIRMDMAVSAWLASTVATDLNILNQDAGLPSLPSYAITLHRPNRACSQATNELARHLSDGFKRSQASMDHSRTKT</sequence>
<dbReference type="PROSITE" id="PS50931">
    <property type="entry name" value="HTH_LYSR"/>
    <property type="match status" value="1"/>
</dbReference>
<evidence type="ECO:0000256" key="4">
    <source>
        <dbReference type="ARBA" id="ARBA00023163"/>
    </source>
</evidence>
<keyword evidence="2" id="KW-0805">Transcription regulation</keyword>
<evidence type="ECO:0000259" key="8">
    <source>
        <dbReference type="PROSITE" id="PS50931"/>
    </source>
</evidence>
<dbReference type="AlphaFoldDB" id="A0AAF1KM89"/>
<reference evidence="10" key="2">
    <citation type="journal article" date="2023" name="MicrobiologyOpen">
        <title>Genomics of the tumorigenes clade of the family Rhizobiaceae and description of Rhizobium rhododendri sp. nov.</title>
        <authorList>
            <person name="Kuzmanovic N."/>
            <person name="diCenzo G.C."/>
            <person name="Bunk B."/>
            <person name="Sproeer C."/>
            <person name="Fruehling A."/>
            <person name="Neumann-Schaal M."/>
            <person name="Overmann J."/>
            <person name="Smalla K."/>
        </authorList>
    </citation>
    <scope>NUCLEOTIDE SEQUENCE [LARGE SCALE GENOMIC DNA]</scope>
    <source>
        <strain evidence="10">1078</strain>
        <plasmid evidence="10">pRt1078</plasmid>
    </source>
</reference>
<dbReference type="Gene3D" id="1.10.10.10">
    <property type="entry name" value="Winged helix-like DNA-binding domain superfamily/Winged helix DNA-binding domain"/>
    <property type="match status" value="1"/>
</dbReference>
<reference evidence="9 10" key="1">
    <citation type="journal article" date="2018" name="Sci. Rep.">
        <title>Rhizobium tumorigenes sp. nov., a novel plant tumorigenic bacterium isolated from cane gall tumors on thornless blackberry.</title>
        <authorList>
            <person name="Kuzmanovi N."/>
            <person name="Smalla K."/>
            <person name="Gronow S."/>
            <person name="PuBawska J."/>
        </authorList>
    </citation>
    <scope>NUCLEOTIDE SEQUENCE [LARGE SCALE GENOMIC DNA]</scope>
    <source>
        <strain evidence="9 10">1078</strain>
    </source>
</reference>
<dbReference type="GO" id="GO:0003677">
    <property type="term" value="F:DNA binding"/>
    <property type="evidence" value="ECO:0007669"/>
    <property type="project" value="UniProtKB-KW"/>
</dbReference>
<evidence type="ECO:0000256" key="7">
    <source>
        <dbReference type="ARBA" id="ARBA00083243"/>
    </source>
</evidence>
<evidence type="ECO:0000313" key="10">
    <source>
        <dbReference type="Proteomes" id="UP000249499"/>
    </source>
</evidence>
<dbReference type="FunFam" id="1.10.10.10:FF:000001">
    <property type="entry name" value="LysR family transcriptional regulator"/>
    <property type="match status" value="1"/>
</dbReference>
<dbReference type="SUPFAM" id="SSF46785">
    <property type="entry name" value="Winged helix' DNA-binding domain"/>
    <property type="match status" value="1"/>
</dbReference>
<comment type="similarity">
    <text evidence="1">Belongs to the LysR transcriptional regulatory family.</text>
</comment>
<name>A0AAF1KM89_9HYPH</name>
<keyword evidence="9" id="KW-0614">Plasmid</keyword>
<dbReference type="PANTHER" id="PTHR30579">
    <property type="entry name" value="TRANSCRIPTIONAL REGULATOR"/>
    <property type="match status" value="1"/>
</dbReference>
<dbReference type="Pfam" id="PF03466">
    <property type="entry name" value="LysR_substrate"/>
    <property type="match status" value="1"/>
</dbReference>
<dbReference type="EMBL" id="CP117256">
    <property type="protein sequence ID" value="WFR97926.1"/>
    <property type="molecule type" value="Genomic_DNA"/>
</dbReference>
<dbReference type="InterPro" id="IPR050176">
    <property type="entry name" value="LTTR"/>
</dbReference>
<dbReference type="Pfam" id="PF00126">
    <property type="entry name" value="HTH_1"/>
    <property type="match status" value="1"/>
</dbReference>